<keyword evidence="4" id="KW-1015">Disulfide bond</keyword>
<feature type="chain" id="PRO_5045622743" evidence="6">
    <location>
        <begin position="28"/>
        <end position="894"/>
    </location>
</feature>
<evidence type="ECO:0000256" key="4">
    <source>
        <dbReference type="PROSITE-ProRule" id="PRU01005"/>
    </source>
</evidence>
<name>A0ABY7G303_MYAAR</name>
<evidence type="ECO:0000313" key="9">
    <source>
        <dbReference type="Proteomes" id="UP001164746"/>
    </source>
</evidence>
<feature type="region of interest" description="Disordered" evidence="5">
    <location>
        <begin position="168"/>
        <end position="190"/>
    </location>
</feature>
<dbReference type="PROSITE" id="PS00022">
    <property type="entry name" value="EGF_1"/>
    <property type="match status" value="1"/>
</dbReference>
<evidence type="ECO:0000256" key="5">
    <source>
        <dbReference type="SAM" id="MobiDB-lite"/>
    </source>
</evidence>
<dbReference type="EMBL" id="CP111026">
    <property type="protein sequence ID" value="WAR27436.1"/>
    <property type="molecule type" value="Genomic_DNA"/>
</dbReference>
<keyword evidence="2" id="KW-0964">Secreted</keyword>
<proteinExistence type="predicted"/>
<dbReference type="InterPro" id="IPR050439">
    <property type="entry name" value="ADAMTS_ADAMTS-like"/>
</dbReference>
<dbReference type="InterPro" id="IPR045371">
    <property type="entry name" value="ADAMTS_CR_3"/>
</dbReference>
<sequence>MEVGSFHANIYFCMCLLILSKIETVFGSSDCDFSKQKDSPSSRQTAYITLMYSDNDAIPRREPSEIHIDLQNQKLVYELKARKLPINAETRVTYGDISKSKRQQNPTINNDCVVTGTLTNDYRDDMVLSFCKNMTGLFHYDTDTFYIEEAFPTESKDTVQVLVSTSARSKPSGETFGPYSDSASARSRGQTTDQDLIDFMTMRWTAVQAEWGRADLFGYDIQIEVKEVVIWEANPSWYNPSTILLNTLSSICNGANSRGLYTDYDHIHLFTGTPGTDVAGKAFTGKVCDPQYKCAVSTDTRVTDMGMNHDVDNGCPAPNDGIMGSKVFGWSACSISETRALLNQSSSSCLNVTNVSSQTAINLVEAWPGMIYTDDEICEFKYGQGYRYRKFPFSSFTECTIHSCVNMNTSSPLYGIMYNEAVPTDGRYCGPQQVCSSQVVNAAYECIFWNETGLDLDLFTEVENPGNWSNYDEMTSCSRTCGTGVQYQQRKCNNQTSRNTIWCDGNEYQAQLCNTDPCPDDPGDEVELRKKRAGERCSHMRTANLYDEINLVSTDFLDTGDRFNSYEWGQCEVKCDTVEGKTVGGFQRFGLMPDGTPCDIPETATFIELNNLPRGSGRTGRCVQGFCQLFGCDNRTSDVVLDGCGVCNGTNSTCQIEEGIYTVNVTKGKQREIITLPAGTYNIMFYFAYSNMKQHFFELRTLDGTDIISGTSDTRANPKNYAGTYWYSFFNSAYLYAEGPTDTPVVIKLHNRGSFSNVGVQYAYSSPNNMSSCTGTCENGGMWNDTLCGCECASGFYGKSCNTTCNKYCNNGQNLATDACQCDCQGNTYDTCADNSEDCATDAAAGKCESNNENMEQNCYLSCGFCEAGLTTPTPNTDTTTNSVSYFLFKNRLI</sequence>
<dbReference type="Pfam" id="PF19236">
    <property type="entry name" value="ADAMTS_CR_3"/>
    <property type="match status" value="1"/>
</dbReference>
<dbReference type="PANTHER" id="PTHR13723">
    <property type="entry name" value="ADAMTS A DISINTEGRIN AND METALLOPROTEASE WITH THROMBOSPONDIN MOTIFS PROTEASE"/>
    <property type="match status" value="1"/>
</dbReference>
<dbReference type="InterPro" id="IPR000742">
    <property type="entry name" value="EGF"/>
</dbReference>
<feature type="disulfide bond" evidence="4">
    <location>
        <begin position="832"/>
        <end position="866"/>
    </location>
</feature>
<dbReference type="SMART" id="SM00209">
    <property type="entry name" value="TSP1"/>
    <property type="match status" value="1"/>
</dbReference>
<dbReference type="SUPFAM" id="SSF55486">
    <property type="entry name" value="Metalloproteases ('zincins'), catalytic domain"/>
    <property type="match status" value="1"/>
</dbReference>
<feature type="domain" description="ShKT" evidence="7">
    <location>
        <begin position="832"/>
        <end position="866"/>
    </location>
</feature>
<dbReference type="SUPFAM" id="SSF82895">
    <property type="entry name" value="TSP-1 type 1 repeat"/>
    <property type="match status" value="1"/>
</dbReference>
<reference evidence="8" key="1">
    <citation type="submission" date="2022-11" db="EMBL/GenBank/DDBJ databases">
        <title>Centuries of genome instability and evolution in soft-shell clam transmissible cancer (bioRxiv).</title>
        <authorList>
            <person name="Hart S.F.M."/>
            <person name="Yonemitsu M.A."/>
            <person name="Giersch R.M."/>
            <person name="Beal B.F."/>
            <person name="Arriagada G."/>
            <person name="Davis B.W."/>
            <person name="Ostrander E.A."/>
            <person name="Goff S.P."/>
            <person name="Metzger M.J."/>
        </authorList>
    </citation>
    <scope>NUCLEOTIDE SEQUENCE</scope>
    <source>
        <strain evidence="8">MELC-2E11</strain>
        <tissue evidence="8">Siphon/mantle</tissue>
    </source>
</reference>
<gene>
    <name evidence="8" type="ORF">MAR_013140</name>
</gene>
<evidence type="ECO:0000313" key="8">
    <source>
        <dbReference type="EMBL" id="WAR27436.1"/>
    </source>
</evidence>
<comment type="caution">
    <text evidence="4">Lacks conserved residue(s) required for the propagation of feature annotation.</text>
</comment>
<evidence type="ECO:0000256" key="1">
    <source>
        <dbReference type="ARBA" id="ARBA00004613"/>
    </source>
</evidence>
<evidence type="ECO:0000256" key="3">
    <source>
        <dbReference type="ARBA" id="ARBA00023180"/>
    </source>
</evidence>
<dbReference type="Gene3D" id="3.40.1620.60">
    <property type="match status" value="1"/>
</dbReference>
<keyword evidence="3" id="KW-0325">Glycoprotein</keyword>
<dbReference type="Gene3D" id="3.40.390.10">
    <property type="entry name" value="Collagenase (Catalytic Domain)"/>
    <property type="match status" value="1"/>
</dbReference>
<dbReference type="PROSITE" id="PS51670">
    <property type="entry name" value="SHKT"/>
    <property type="match status" value="1"/>
</dbReference>
<dbReference type="PANTHER" id="PTHR13723:SF281">
    <property type="entry name" value="PAPILIN"/>
    <property type="match status" value="1"/>
</dbReference>
<dbReference type="InterPro" id="IPR000884">
    <property type="entry name" value="TSP1_rpt"/>
</dbReference>
<feature type="compositionally biased region" description="Polar residues" evidence="5">
    <location>
        <begin position="181"/>
        <end position="190"/>
    </location>
</feature>
<dbReference type="InterPro" id="IPR024079">
    <property type="entry name" value="MetalloPept_cat_dom_sf"/>
</dbReference>
<dbReference type="InterPro" id="IPR036383">
    <property type="entry name" value="TSP1_rpt_sf"/>
</dbReference>
<evidence type="ECO:0000256" key="2">
    <source>
        <dbReference type="ARBA" id="ARBA00022525"/>
    </source>
</evidence>
<organism evidence="8 9">
    <name type="scientific">Mya arenaria</name>
    <name type="common">Soft-shell clam</name>
    <dbReference type="NCBI Taxonomy" id="6604"/>
    <lineage>
        <taxon>Eukaryota</taxon>
        <taxon>Metazoa</taxon>
        <taxon>Spiralia</taxon>
        <taxon>Lophotrochozoa</taxon>
        <taxon>Mollusca</taxon>
        <taxon>Bivalvia</taxon>
        <taxon>Autobranchia</taxon>
        <taxon>Heteroconchia</taxon>
        <taxon>Euheterodonta</taxon>
        <taxon>Imparidentia</taxon>
        <taxon>Neoheterodontei</taxon>
        <taxon>Myida</taxon>
        <taxon>Myoidea</taxon>
        <taxon>Myidae</taxon>
        <taxon>Mya</taxon>
    </lineage>
</organism>
<accession>A0ABY7G303</accession>
<dbReference type="Pfam" id="PF01549">
    <property type="entry name" value="ShK"/>
    <property type="match status" value="1"/>
</dbReference>
<dbReference type="Proteomes" id="UP001164746">
    <property type="component" value="Chromosome 15"/>
</dbReference>
<dbReference type="Pfam" id="PF00090">
    <property type="entry name" value="TSP_1"/>
    <property type="match status" value="1"/>
</dbReference>
<dbReference type="Gene3D" id="2.20.100.10">
    <property type="entry name" value="Thrombospondin type-1 (TSP1) repeat"/>
    <property type="match status" value="1"/>
</dbReference>
<dbReference type="InterPro" id="IPR003582">
    <property type="entry name" value="ShKT_dom"/>
</dbReference>
<feature type="signal peptide" evidence="6">
    <location>
        <begin position="1"/>
        <end position="27"/>
    </location>
</feature>
<keyword evidence="6" id="KW-0732">Signal</keyword>
<dbReference type="PROSITE" id="PS50092">
    <property type="entry name" value="TSP1"/>
    <property type="match status" value="1"/>
</dbReference>
<dbReference type="Gene3D" id="2.60.120.830">
    <property type="match status" value="1"/>
</dbReference>
<protein>
    <submittedName>
        <fullName evidence="8">ATS18-like protein</fullName>
    </submittedName>
</protein>
<evidence type="ECO:0000256" key="6">
    <source>
        <dbReference type="SAM" id="SignalP"/>
    </source>
</evidence>
<comment type="subcellular location">
    <subcellularLocation>
        <location evidence="1">Secreted</location>
    </subcellularLocation>
</comment>
<keyword evidence="9" id="KW-1185">Reference proteome</keyword>
<evidence type="ECO:0000259" key="7">
    <source>
        <dbReference type="PROSITE" id="PS51670"/>
    </source>
</evidence>